<reference evidence="2 3" key="1">
    <citation type="submission" date="2019-07" db="EMBL/GenBank/DDBJ databases">
        <title>Whole genome shotgun sequence of Nocardia ninae NBRC 108245.</title>
        <authorList>
            <person name="Hosoyama A."/>
            <person name="Uohara A."/>
            <person name="Ohji S."/>
            <person name="Ichikawa N."/>
        </authorList>
    </citation>
    <scope>NUCLEOTIDE SEQUENCE [LARGE SCALE GENOMIC DNA]</scope>
    <source>
        <strain evidence="2 3">NBRC 108245</strain>
    </source>
</reference>
<sequence>MSRIPTEEQWLQAIKDRQAHVMCFEAIGYARGYCDTTGIGSGDAIDFGRAYSVLVASHRSRPSIESAWSNWQAGLDVGASPGDLAPASPNPQRLSESGSAPG</sequence>
<dbReference type="OrthoDB" id="4571474at2"/>
<comment type="caution">
    <text evidence="2">The sequence shown here is derived from an EMBL/GenBank/DDBJ whole genome shotgun (WGS) entry which is preliminary data.</text>
</comment>
<feature type="region of interest" description="Disordered" evidence="1">
    <location>
        <begin position="79"/>
        <end position="102"/>
    </location>
</feature>
<proteinExistence type="predicted"/>
<evidence type="ECO:0000256" key="1">
    <source>
        <dbReference type="SAM" id="MobiDB-lite"/>
    </source>
</evidence>
<gene>
    <name evidence="2" type="ORF">NN4_33760</name>
</gene>
<dbReference type="RefSeq" id="WP_147131676.1">
    <property type="nucleotide sequence ID" value="NZ_BJXA01000019.1"/>
</dbReference>
<evidence type="ECO:0000313" key="3">
    <source>
        <dbReference type="Proteomes" id="UP000321424"/>
    </source>
</evidence>
<accession>A0A511MFJ9</accession>
<organism evidence="2 3">
    <name type="scientific">Nocardia ninae NBRC 108245</name>
    <dbReference type="NCBI Taxonomy" id="1210091"/>
    <lineage>
        <taxon>Bacteria</taxon>
        <taxon>Bacillati</taxon>
        <taxon>Actinomycetota</taxon>
        <taxon>Actinomycetes</taxon>
        <taxon>Mycobacteriales</taxon>
        <taxon>Nocardiaceae</taxon>
        <taxon>Nocardia</taxon>
    </lineage>
</organism>
<dbReference type="Proteomes" id="UP000321424">
    <property type="component" value="Unassembled WGS sequence"/>
</dbReference>
<keyword evidence="3" id="KW-1185">Reference proteome</keyword>
<name>A0A511MFJ9_9NOCA</name>
<dbReference type="AlphaFoldDB" id="A0A511MFJ9"/>
<evidence type="ECO:0000313" key="2">
    <source>
        <dbReference type="EMBL" id="GEM38857.1"/>
    </source>
</evidence>
<feature type="compositionally biased region" description="Polar residues" evidence="1">
    <location>
        <begin position="90"/>
        <end position="102"/>
    </location>
</feature>
<protein>
    <submittedName>
        <fullName evidence="2">Uncharacterized protein</fullName>
    </submittedName>
</protein>
<dbReference type="EMBL" id="BJXA01000019">
    <property type="protein sequence ID" value="GEM38857.1"/>
    <property type="molecule type" value="Genomic_DNA"/>
</dbReference>